<keyword evidence="1" id="KW-0175">Coiled coil</keyword>
<reference evidence="2 3" key="1">
    <citation type="submission" date="2014-03" db="EMBL/GenBank/DDBJ databases">
        <title>Draft genome of the hookworm Oesophagostomum dentatum.</title>
        <authorList>
            <person name="Mitreva M."/>
        </authorList>
    </citation>
    <scope>NUCLEOTIDE SEQUENCE [LARGE SCALE GENOMIC DNA]</scope>
    <source>
        <strain evidence="2 3">OD-Hann</strain>
    </source>
</reference>
<name>A0A0B1RU56_OESDE</name>
<accession>A0A0B1RU56</accession>
<sequence>MPEGQLHKLLDAFDDFVYNKKPRDPVILEVIEACDPTVHTAFVALFALIEKHRDKLPLCCPDNKWAKMDKDMKDNLNYYFERNKKKRSNSASTKLSISCLYVNSLTYLHFSRRKKDESIAETREMLREKISLCTAKVNFTLDLLNKIDDAEAKEELNEKLEETYDVLEKFTKEQQLLEYERRKL</sequence>
<evidence type="ECO:0000256" key="1">
    <source>
        <dbReference type="SAM" id="Coils"/>
    </source>
</evidence>
<feature type="non-terminal residue" evidence="2">
    <location>
        <position position="184"/>
    </location>
</feature>
<organism evidence="2 3">
    <name type="scientific">Oesophagostomum dentatum</name>
    <name type="common">Nodular worm</name>
    <dbReference type="NCBI Taxonomy" id="61180"/>
    <lineage>
        <taxon>Eukaryota</taxon>
        <taxon>Metazoa</taxon>
        <taxon>Ecdysozoa</taxon>
        <taxon>Nematoda</taxon>
        <taxon>Chromadorea</taxon>
        <taxon>Rhabditida</taxon>
        <taxon>Rhabditina</taxon>
        <taxon>Rhabditomorpha</taxon>
        <taxon>Strongyloidea</taxon>
        <taxon>Strongylidae</taxon>
        <taxon>Oesophagostomum</taxon>
    </lineage>
</organism>
<gene>
    <name evidence="2" type="ORF">OESDEN_25238</name>
</gene>
<evidence type="ECO:0000313" key="2">
    <source>
        <dbReference type="EMBL" id="KHJ75146.1"/>
    </source>
</evidence>
<dbReference type="Proteomes" id="UP000053660">
    <property type="component" value="Unassembled WGS sequence"/>
</dbReference>
<proteinExistence type="predicted"/>
<dbReference type="AlphaFoldDB" id="A0A0B1RU56"/>
<keyword evidence="3" id="KW-1185">Reference proteome</keyword>
<protein>
    <submittedName>
        <fullName evidence="2">Uncharacterized protein</fullName>
    </submittedName>
</protein>
<feature type="coiled-coil region" evidence="1">
    <location>
        <begin position="143"/>
        <end position="173"/>
    </location>
</feature>
<evidence type="ECO:0000313" key="3">
    <source>
        <dbReference type="Proteomes" id="UP000053660"/>
    </source>
</evidence>
<dbReference type="EMBL" id="KN613033">
    <property type="protein sequence ID" value="KHJ75146.1"/>
    <property type="molecule type" value="Genomic_DNA"/>
</dbReference>